<dbReference type="EMBL" id="JBGBPQ010000005">
    <property type="protein sequence ID" value="KAL1524592.1"/>
    <property type="molecule type" value="Genomic_DNA"/>
</dbReference>
<dbReference type="CDD" id="cd06174">
    <property type="entry name" value="MFS"/>
    <property type="match status" value="1"/>
</dbReference>
<keyword evidence="7" id="KW-1185">Reference proteome</keyword>
<feature type="transmembrane region" description="Helical" evidence="5">
    <location>
        <begin position="86"/>
        <end position="109"/>
    </location>
</feature>
<gene>
    <name evidence="6" type="ORF">AB1Y20_019482</name>
</gene>
<dbReference type="Pfam" id="PF07690">
    <property type="entry name" value="MFS_1"/>
    <property type="match status" value="1"/>
</dbReference>
<organism evidence="6 7">
    <name type="scientific">Prymnesium parvum</name>
    <name type="common">Toxic golden alga</name>
    <dbReference type="NCBI Taxonomy" id="97485"/>
    <lineage>
        <taxon>Eukaryota</taxon>
        <taxon>Haptista</taxon>
        <taxon>Haptophyta</taxon>
        <taxon>Prymnesiophyceae</taxon>
        <taxon>Prymnesiales</taxon>
        <taxon>Prymnesiaceae</taxon>
        <taxon>Prymnesium</taxon>
    </lineage>
</organism>
<keyword evidence="3 5" id="KW-1133">Transmembrane helix</keyword>
<dbReference type="PANTHER" id="PTHR23507">
    <property type="entry name" value="ZGC:174356"/>
    <property type="match status" value="1"/>
</dbReference>
<feature type="transmembrane region" description="Helical" evidence="5">
    <location>
        <begin position="61"/>
        <end position="79"/>
    </location>
</feature>
<feature type="transmembrane region" description="Helical" evidence="5">
    <location>
        <begin position="146"/>
        <end position="166"/>
    </location>
</feature>
<evidence type="ECO:0000256" key="2">
    <source>
        <dbReference type="ARBA" id="ARBA00022692"/>
    </source>
</evidence>
<feature type="transmembrane region" description="Helical" evidence="5">
    <location>
        <begin position="391"/>
        <end position="408"/>
    </location>
</feature>
<comment type="subcellular location">
    <subcellularLocation>
        <location evidence="1">Membrane</location>
        <topology evidence="1">Multi-pass membrane protein</topology>
    </subcellularLocation>
</comment>
<comment type="caution">
    <text evidence="6">The sequence shown here is derived from an EMBL/GenBank/DDBJ whole genome shotgun (WGS) entry which is preliminary data.</text>
</comment>
<sequence length="489" mass="51529">MAVGHAWATTLRLVARFFSERTLRVPVLVVAVATLGGSLHAPVISYFYLQLKLTAPEIGSLGAISSVGTMLLSPLYGWLLDTHGAYYAILFSSSMCALGCLARGCAAGYNALVGASLLLGLGGGNLITLVCAYLSSHTARAERAAVLSAYISLLSVLNISGKSLYVPFDDLLWALGVTDLMVRYRITISVCTFFCFFGVAQLFCNGAVLRRTGQAEGKGASDDDVAMESEMRDTVGDAILSEEKSGVAPRRPCAAAVPAEIVLVMLGLWLRTASLTLTRTLWPLWLKFHFGWGAGAYSRLLLASSLLDTTAVACFPTVERRCGRTRTACLLAVGAAFGALGFTAQLPVSGGTQAVHTVLVIAHLACIATLEPSLKSVASLRASQEQQGRSFGAMALICGLGDLFANLVGTRVFQASLEGHIPIFNGGAFPFVILSGLIAIVVSILHFGSATVSAQLPESPRLRCSPSENLVISDSDSERGALTRGRNVS</sequence>
<dbReference type="Gene3D" id="1.20.1250.20">
    <property type="entry name" value="MFS general substrate transporter like domains"/>
    <property type="match status" value="1"/>
</dbReference>
<feature type="transmembrane region" description="Helical" evidence="5">
    <location>
        <begin position="115"/>
        <end position="134"/>
    </location>
</feature>
<reference evidence="6 7" key="1">
    <citation type="journal article" date="2024" name="Science">
        <title>Giant polyketide synthase enzymes in the biosynthesis of giant marine polyether toxins.</title>
        <authorList>
            <person name="Fallon T.R."/>
            <person name="Shende V.V."/>
            <person name="Wierzbicki I.H."/>
            <person name="Pendleton A.L."/>
            <person name="Watervoot N.F."/>
            <person name="Auber R.P."/>
            <person name="Gonzalez D.J."/>
            <person name="Wisecaver J.H."/>
            <person name="Moore B.S."/>
        </authorList>
    </citation>
    <scope>NUCLEOTIDE SEQUENCE [LARGE SCALE GENOMIC DNA]</scope>
    <source>
        <strain evidence="6 7">12B1</strain>
    </source>
</reference>
<feature type="transmembrane region" description="Helical" evidence="5">
    <location>
        <begin position="327"/>
        <end position="348"/>
    </location>
</feature>
<evidence type="ECO:0000256" key="4">
    <source>
        <dbReference type="ARBA" id="ARBA00023136"/>
    </source>
</evidence>
<proteinExistence type="predicted"/>
<evidence type="ECO:0000256" key="1">
    <source>
        <dbReference type="ARBA" id="ARBA00004141"/>
    </source>
</evidence>
<evidence type="ECO:0000313" key="6">
    <source>
        <dbReference type="EMBL" id="KAL1524592.1"/>
    </source>
</evidence>
<dbReference type="GO" id="GO:0016020">
    <property type="term" value="C:membrane"/>
    <property type="evidence" value="ECO:0007669"/>
    <property type="project" value="UniProtKB-SubCell"/>
</dbReference>
<dbReference type="PANTHER" id="PTHR23507:SF1">
    <property type="entry name" value="FI18259P1-RELATED"/>
    <property type="match status" value="1"/>
</dbReference>
<feature type="transmembrane region" description="Helical" evidence="5">
    <location>
        <begin position="186"/>
        <end position="208"/>
    </location>
</feature>
<evidence type="ECO:0000313" key="7">
    <source>
        <dbReference type="Proteomes" id="UP001515480"/>
    </source>
</evidence>
<name>A0AB34JUK7_PRYPA</name>
<dbReference type="AlphaFoldDB" id="A0AB34JUK7"/>
<evidence type="ECO:0008006" key="8">
    <source>
        <dbReference type="Google" id="ProtNLM"/>
    </source>
</evidence>
<feature type="transmembrane region" description="Helical" evidence="5">
    <location>
        <begin position="25"/>
        <end position="49"/>
    </location>
</feature>
<feature type="transmembrane region" description="Helical" evidence="5">
    <location>
        <begin position="354"/>
        <end position="370"/>
    </location>
</feature>
<dbReference type="GO" id="GO:0022857">
    <property type="term" value="F:transmembrane transporter activity"/>
    <property type="evidence" value="ECO:0007669"/>
    <property type="project" value="InterPro"/>
</dbReference>
<dbReference type="SUPFAM" id="SSF103473">
    <property type="entry name" value="MFS general substrate transporter"/>
    <property type="match status" value="1"/>
</dbReference>
<dbReference type="Proteomes" id="UP001515480">
    <property type="component" value="Unassembled WGS sequence"/>
</dbReference>
<accession>A0AB34JUK7</accession>
<dbReference type="InterPro" id="IPR011701">
    <property type="entry name" value="MFS"/>
</dbReference>
<evidence type="ECO:0000256" key="3">
    <source>
        <dbReference type="ARBA" id="ARBA00022989"/>
    </source>
</evidence>
<dbReference type="InterPro" id="IPR036259">
    <property type="entry name" value="MFS_trans_sf"/>
</dbReference>
<keyword evidence="2 5" id="KW-0812">Transmembrane</keyword>
<evidence type="ECO:0000256" key="5">
    <source>
        <dbReference type="SAM" id="Phobius"/>
    </source>
</evidence>
<feature type="transmembrane region" description="Helical" evidence="5">
    <location>
        <begin position="428"/>
        <end position="447"/>
    </location>
</feature>
<keyword evidence="4 5" id="KW-0472">Membrane</keyword>
<protein>
    <recommendedName>
        <fullName evidence="8">Solute carrier family 40 protein</fullName>
    </recommendedName>
</protein>